<protein>
    <submittedName>
        <fullName evidence="5">VRR-NUC domain-containing protein</fullName>
    </submittedName>
</protein>
<feature type="domain" description="VRR-NUC" evidence="4">
    <location>
        <begin position="1"/>
        <end position="81"/>
    </location>
</feature>
<organism evidence="5 6">
    <name type="scientific">Staphylococcus americanisciuri</name>
    <dbReference type="NCBI Taxonomy" id="2973940"/>
    <lineage>
        <taxon>Bacteria</taxon>
        <taxon>Bacillati</taxon>
        <taxon>Bacillota</taxon>
        <taxon>Bacilli</taxon>
        <taxon>Bacillales</taxon>
        <taxon>Staphylococcaceae</taxon>
        <taxon>Staphylococcus</taxon>
    </lineage>
</organism>
<accession>A0ABT2F2I0</accession>
<dbReference type="Proteomes" id="UP001205609">
    <property type="component" value="Unassembled WGS sequence"/>
</dbReference>
<evidence type="ECO:0000313" key="6">
    <source>
        <dbReference type="Proteomes" id="UP001205609"/>
    </source>
</evidence>
<dbReference type="SMART" id="SM00990">
    <property type="entry name" value="VRR_NUC"/>
    <property type="match status" value="1"/>
</dbReference>
<dbReference type="EMBL" id="JANUXY010000004">
    <property type="protein sequence ID" value="MCS4486358.1"/>
    <property type="molecule type" value="Genomic_DNA"/>
</dbReference>
<dbReference type="RefSeq" id="WP_259199659.1">
    <property type="nucleotide sequence ID" value="NZ_JANUXY010000004.1"/>
</dbReference>
<proteinExistence type="predicted"/>
<evidence type="ECO:0000256" key="1">
    <source>
        <dbReference type="ARBA" id="ARBA00001946"/>
    </source>
</evidence>
<reference evidence="5 6" key="1">
    <citation type="journal article" date="2023" name="Int. J. Syst. Evol. Microbiol.">
        <title>Streptococcus sciuri sp. nov., Staphylococcus marylandisciuri sp. nov. and Staphylococcus americanisciuri sp. nov., isolated from faeces of eastern grey squirrel (Sciurus carolinensis).</title>
        <authorList>
            <person name="Volokhov D.V."/>
            <person name="Zagorodnyaya T.A."/>
            <person name="Furtak V.A."/>
            <person name="Nattanmai G."/>
            <person name="Randall L."/>
            <person name="Jose S."/>
            <person name="Gao Y."/>
            <person name="Eisenberg T."/>
            <person name="Delmonte P."/>
            <person name="Blom J."/>
            <person name="Mitchell K.K."/>
        </authorList>
    </citation>
    <scope>NUCLEOTIDE SEQUENCE [LARGE SCALE GENOMIC DNA]</scope>
    <source>
        <strain evidence="5 6">GRT3</strain>
    </source>
</reference>
<keyword evidence="3" id="KW-0378">Hydrolase</keyword>
<keyword evidence="6" id="KW-1185">Reference proteome</keyword>
<evidence type="ECO:0000259" key="4">
    <source>
        <dbReference type="SMART" id="SM00990"/>
    </source>
</evidence>
<comment type="caution">
    <text evidence="5">The sequence shown here is derived from an EMBL/GenBank/DDBJ whole genome shotgun (WGS) entry which is preliminary data.</text>
</comment>
<comment type="cofactor">
    <cofactor evidence="1">
        <name>Mg(2+)</name>
        <dbReference type="ChEBI" id="CHEBI:18420"/>
    </cofactor>
</comment>
<evidence type="ECO:0000256" key="3">
    <source>
        <dbReference type="ARBA" id="ARBA00022801"/>
    </source>
</evidence>
<evidence type="ECO:0000313" key="5">
    <source>
        <dbReference type="EMBL" id="MCS4486358.1"/>
    </source>
</evidence>
<dbReference type="InterPro" id="IPR014883">
    <property type="entry name" value="VRR_NUC"/>
</dbReference>
<dbReference type="InterPro" id="IPR011856">
    <property type="entry name" value="tRNA_endonuc-like_dom_sf"/>
</dbReference>
<keyword evidence="2" id="KW-0540">Nuclease</keyword>
<gene>
    <name evidence="5" type="ORF">NXS11_05545</name>
</gene>
<evidence type="ECO:0000256" key="2">
    <source>
        <dbReference type="ARBA" id="ARBA00022722"/>
    </source>
</evidence>
<name>A0ABT2F2I0_9STAP</name>
<dbReference type="Gene3D" id="3.40.1350.10">
    <property type="match status" value="1"/>
</dbReference>
<sequence>MREVKVENYLAKEVKKQNGLCLKWVSPGTRGVPDRIVIMPKGQIYFVELKQVEGKISPLQKYFHKQLEIRDHNVYVLWSKKQVDEFMEEVLKD</sequence>